<dbReference type="PIRSF" id="PIRSF005378">
    <property type="entry name" value="RNA3'_term_phos_cycl_euk"/>
    <property type="match status" value="1"/>
</dbReference>
<protein>
    <recommendedName>
        <fullName evidence="2">RNA 3'-terminal-phosphate cyclase (ATP)</fullName>
        <ecNumber evidence="2">6.5.1.4</ecNumber>
    </recommendedName>
</protein>
<feature type="binding site" evidence="7">
    <location>
        <position position="103"/>
    </location>
    <ligand>
        <name>ATP</name>
        <dbReference type="ChEBI" id="CHEBI:30616"/>
    </ligand>
</feature>
<dbReference type="SUPFAM" id="SSF52913">
    <property type="entry name" value="RNA 3'-terminal phosphate cyclase, RPTC, insert domain"/>
    <property type="match status" value="1"/>
</dbReference>
<dbReference type="PANTHER" id="PTHR11096:SF0">
    <property type="entry name" value="RNA 3'-TERMINAL PHOSPHATE CYCLASE"/>
    <property type="match status" value="1"/>
</dbReference>
<evidence type="ECO:0000256" key="6">
    <source>
        <dbReference type="PIRSR" id="PIRSR005378-1"/>
    </source>
</evidence>
<dbReference type="SUPFAM" id="SSF55205">
    <property type="entry name" value="EPT/RTPC-like"/>
    <property type="match status" value="2"/>
</dbReference>
<feature type="domain" description="RNA 3'-terminal phosphate cyclase" evidence="8">
    <location>
        <begin position="11"/>
        <end position="344"/>
    </location>
</feature>
<evidence type="ECO:0000256" key="1">
    <source>
        <dbReference type="ARBA" id="ARBA00009206"/>
    </source>
</evidence>
<dbReference type="OMA" id="WSPPIDY"/>
<evidence type="ECO:0000256" key="7">
    <source>
        <dbReference type="PIRSR" id="PIRSR005378-2"/>
    </source>
</evidence>
<dbReference type="Proteomes" id="UP000219338">
    <property type="component" value="Unassembled WGS sequence"/>
</dbReference>
<dbReference type="Pfam" id="PF01137">
    <property type="entry name" value="RTC"/>
    <property type="match status" value="1"/>
</dbReference>
<keyword evidence="4 7" id="KW-0547">Nucleotide-binding</keyword>
<dbReference type="PROSITE" id="PS01287">
    <property type="entry name" value="RTC"/>
    <property type="match status" value="1"/>
</dbReference>
<evidence type="ECO:0000256" key="3">
    <source>
        <dbReference type="ARBA" id="ARBA00022598"/>
    </source>
</evidence>
<dbReference type="InterPro" id="IPR020719">
    <property type="entry name" value="RNA3'_term_phos_cycl-like_CS"/>
</dbReference>
<comment type="catalytic activity">
    <reaction evidence="5">
        <text>a 3'-end 3'-phospho-ribonucleotide-RNA + ATP = a 3'-end 2',3'-cyclophospho-ribonucleotide-RNA + AMP + diphosphate</text>
        <dbReference type="Rhea" id="RHEA:23976"/>
        <dbReference type="Rhea" id="RHEA-COMP:10463"/>
        <dbReference type="Rhea" id="RHEA-COMP:10464"/>
        <dbReference type="ChEBI" id="CHEBI:30616"/>
        <dbReference type="ChEBI" id="CHEBI:33019"/>
        <dbReference type="ChEBI" id="CHEBI:83062"/>
        <dbReference type="ChEBI" id="CHEBI:83064"/>
        <dbReference type="ChEBI" id="CHEBI:456215"/>
        <dbReference type="EC" id="6.5.1.4"/>
    </reaction>
</comment>
<dbReference type="InterPro" id="IPR000228">
    <property type="entry name" value="RNA3'_term_phos_cyc"/>
</dbReference>
<dbReference type="AlphaFoldDB" id="A0A284R6V5"/>
<feature type="active site" description="Tele-AMP-histidine intermediate" evidence="6">
    <location>
        <position position="326"/>
    </location>
</feature>
<keyword evidence="7" id="KW-0067">ATP-binding</keyword>
<dbReference type="HAMAP" id="MF_00200">
    <property type="entry name" value="RTC"/>
    <property type="match status" value="1"/>
</dbReference>
<organism evidence="10 11">
    <name type="scientific">Armillaria ostoyae</name>
    <name type="common">Armillaria root rot fungus</name>
    <dbReference type="NCBI Taxonomy" id="47428"/>
    <lineage>
        <taxon>Eukaryota</taxon>
        <taxon>Fungi</taxon>
        <taxon>Dikarya</taxon>
        <taxon>Basidiomycota</taxon>
        <taxon>Agaricomycotina</taxon>
        <taxon>Agaricomycetes</taxon>
        <taxon>Agaricomycetidae</taxon>
        <taxon>Agaricales</taxon>
        <taxon>Marasmiineae</taxon>
        <taxon>Physalacriaceae</taxon>
        <taxon>Armillaria</taxon>
    </lineage>
</organism>
<dbReference type="EMBL" id="FUEG01000005">
    <property type="protein sequence ID" value="SJL04448.1"/>
    <property type="molecule type" value="Genomic_DNA"/>
</dbReference>
<keyword evidence="3" id="KW-0436">Ligase</keyword>
<evidence type="ECO:0000259" key="9">
    <source>
        <dbReference type="Pfam" id="PF05189"/>
    </source>
</evidence>
<dbReference type="GO" id="GO:0006396">
    <property type="term" value="P:RNA processing"/>
    <property type="evidence" value="ECO:0007669"/>
    <property type="project" value="InterPro"/>
</dbReference>
<evidence type="ECO:0000256" key="4">
    <source>
        <dbReference type="ARBA" id="ARBA00022741"/>
    </source>
</evidence>
<sequence>MTPILIDGSVLEGGGQILRNSISLSSLLSKSVSIHKIRNGRKPPGLKNQHRTGLELAANIASAELRGATSGSTEIDFIPGTLRLPGHFTADSVTAGATTLMLQIAFPILLFSHQLAPSSLILKGGTNASHAPQVDYTQHVFLPFVRKHFGIDATLEIKRRGYYPKGGGEVHVQVSPMADKIRAFTLVERGSVKAVKGIAHLAGLPSHIGKGMVEGAKGYLAGNPDLDGVPVEIESKRERNDNTVGAGSGIVLWAELEGSGIVGGDALGKKGLDAQAVGRLAAESLIRGLSAGGCVDEWLQDQIIIFMALAEGTSEIKCGKGELELHTKTAIWVAQQLTDAKFEVELDSSGCTLIRCRGIGYSLQENK</sequence>
<feature type="domain" description="RNA 3'-terminal phosphate cyclase insert" evidence="9">
    <location>
        <begin position="187"/>
        <end position="289"/>
    </location>
</feature>
<dbReference type="Gene3D" id="3.65.10.20">
    <property type="entry name" value="RNA 3'-terminal phosphate cyclase domain"/>
    <property type="match status" value="1"/>
</dbReference>
<dbReference type="EC" id="6.5.1.4" evidence="2"/>
<dbReference type="InterPro" id="IPR013792">
    <property type="entry name" value="RNA3'P_cycl/enolpyr_Trfase_a/b"/>
</dbReference>
<evidence type="ECO:0000256" key="2">
    <source>
        <dbReference type="ARBA" id="ARBA00012725"/>
    </source>
</evidence>
<comment type="similarity">
    <text evidence="1">Belongs to the RNA 3'-terminal cyclase family. Type 1 subfamily.</text>
</comment>
<dbReference type="GO" id="GO:0005524">
    <property type="term" value="F:ATP binding"/>
    <property type="evidence" value="ECO:0007669"/>
    <property type="project" value="UniProtKB-KW"/>
</dbReference>
<accession>A0A284R6V5</accession>
<gene>
    <name evidence="10" type="ORF">ARMOST_07814</name>
</gene>
<proteinExistence type="inferred from homology"/>
<dbReference type="InterPro" id="IPR037136">
    <property type="entry name" value="RNA3'_phos_cyclase_dom_sf"/>
</dbReference>
<dbReference type="InterPro" id="IPR013791">
    <property type="entry name" value="RNA3'-term_phos_cycl_insert"/>
</dbReference>
<dbReference type="OrthoDB" id="25029at2759"/>
<dbReference type="GO" id="GO:0005634">
    <property type="term" value="C:nucleus"/>
    <property type="evidence" value="ECO:0007669"/>
    <property type="project" value="TreeGrafter"/>
</dbReference>
<dbReference type="GO" id="GO:0003963">
    <property type="term" value="F:RNA-3'-phosphate cyclase activity"/>
    <property type="evidence" value="ECO:0007669"/>
    <property type="project" value="UniProtKB-EC"/>
</dbReference>
<dbReference type="STRING" id="47428.A0A284R6V5"/>
<evidence type="ECO:0000259" key="8">
    <source>
        <dbReference type="Pfam" id="PF01137"/>
    </source>
</evidence>
<dbReference type="Gene3D" id="3.30.360.20">
    <property type="entry name" value="RNA 3'-terminal phosphate cyclase, insert domain"/>
    <property type="match status" value="1"/>
</dbReference>
<evidence type="ECO:0000313" key="10">
    <source>
        <dbReference type="EMBL" id="SJL04448.1"/>
    </source>
</evidence>
<dbReference type="InterPro" id="IPR017770">
    <property type="entry name" value="RNA3'_term_phos_cyc_type_1"/>
</dbReference>
<evidence type="ECO:0000256" key="5">
    <source>
        <dbReference type="ARBA" id="ARBA00024481"/>
    </source>
</evidence>
<dbReference type="Pfam" id="PF05189">
    <property type="entry name" value="RTC_insert"/>
    <property type="match status" value="1"/>
</dbReference>
<name>A0A284R6V5_ARMOS</name>
<evidence type="ECO:0000313" key="11">
    <source>
        <dbReference type="Proteomes" id="UP000219338"/>
    </source>
</evidence>
<dbReference type="NCBIfam" id="TIGR03399">
    <property type="entry name" value="RNA_3prim_cycl"/>
    <property type="match status" value="1"/>
</dbReference>
<reference evidence="11" key="1">
    <citation type="journal article" date="2017" name="Nat. Ecol. Evol.">
        <title>Genome expansion and lineage-specific genetic innovations in the forest pathogenic fungi Armillaria.</title>
        <authorList>
            <person name="Sipos G."/>
            <person name="Prasanna A.N."/>
            <person name="Walter M.C."/>
            <person name="O'Connor E."/>
            <person name="Balint B."/>
            <person name="Krizsan K."/>
            <person name="Kiss B."/>
            <person name="Hess J."/>
            <person name="Varga T."/>
            <person name="Slot J."/>
            <person name="Riley R."/>
            <person name="Boka B."/>
            <person name="Rigling D."/>
            <person name="Barry K."/>
            <person name="Lee J."/>
            <person name="Mihaltcheva S."/>
            <person name="LaButti K."/>
            <person name="Lipzen A."/>
            <person name="Waldron R."/>
            <person name="Moloney N.M."/>
            <person name="Sperisen C."/>
            <person name="Kredics L."/>
            <person name="Vagvoelgyi C."/>
            <person name="Patrignani A."/>
            <person name="Fitzpatrick D."/>
            <person name="Nagy I."/>
            <person name="Doyle S."/>
            <person name="Anderson J.B."/>
            <person name="Grigoriev I.V."/>
            <person name="Gueldener U."/>
            <person name="Muensterkoetter M."/>
            <person name="Nagy L.G."/>
        </authorList>
    </citation>
    <scope>NUCLEOTIDE SEQUENCE [LARGE SCALE GENOMIC DNA]</scope>
    <source>
        <strain evidence="11">C18/9</strain>
    </source>
</reference>
<dbReference type="InterPro" id="IPR023797">
    <property type="entry name" value="RNA3'_phos_cyclase_dom"/>
</dbReference>
<dbReference type="PANTHER" id="PTHR11096">
    <property type="entry name" value="RNA 3' TERMINAL PHOSPHATE CYCLASE"/>
    <property type="match status" value="1"/>
</dbReference>
<keyword evidence="11" id="KW-1185">Reference proteome</keyword>
<dbReference type="InterPro" id="IPR036553">
    <property type="entry name" value="RPTC_insert"/>
</dbReference>